<dbReference type="EC" id="1.11.1.-" evidence="1"/>
<proteinExistence type="predicted"/>
<dbReference type="InterPro" id="IPR036102">
    <property type="entry name" value="OsmC/Ohrsf"/>
</dbReference>
<dbReference type="RefSeq" id="WP_394488290.1">
    <property type="nucleotide sequence ID" value="NZ_JBIGIA010000007.1"/>
</dbReference>
<dbReference type="InterPro" id="IPR003718">
    <property type="entry name" value="OsmC/Ohr_fam"/>
</dbReference>
<dbReference type="GO" id="GO:0004601">
    <property type="term" value="F:peroxidase activity"/>
    <property type="evidence" value="ECO:0007669"/>
    <property type="project" value="UniProtKB-KW"/>
</dbReference>
<sequence>MDNPSVSLAQRQGYLFEHRYAPDLPVLLADEPPPAGTGQGPDPVELLASAVGHCLSASIWFACQKYKDDPSPLRTEVKASVGRNERNRNRVQGLAVDLHLGKPAAELAHLQRVLDTFEDFCTVTQSVAPAIPVTLRVLDSTGAVVKG</sequence>
<dbReference type="Proteomes" id="UP001606305">
    <property type="component" value="Unassembled WGS sequence"/>
</dbReference>
<dbReference type="SUPFAM" id="SSF82784">
    <property type="entry name" value="OsmC-like"/>
    <property type="match status" value="1"/>
</dbReference>
<organism evidence="1 2">
    <name type="scientific">Pelomonas nitida</name>
    <dbReference type="NCBI Taxonomy" id="3299027"/>
    <lineage>
        <taxon>Bacteria</taxon>
        <taxon>Pseudomonadati</taxon>
        <taxon>Pseudomonadota</taxon>
        <taxon>Betaproteobacteria</taxon>
        <taxon>Burkholderiales</taxon>
        <taxon>Sphaerotilaceae</taxon>
        <taxon>Roseateles</taxon>
    </lineage>
</organism>
<name>A0ABW7G654_9BURK</name>
<reference evidence="1 2" key="1">
    <citation type="submission" date="2024-09" db="EMBL/GenBank/DDBJ databases">
        <title>Novel species of the genus Pelomonas and Roseateles isolated from streams.</title>
        <authorList>
            <person name="Lu H."/>
        </authorList>
    </citation>
    <scope>NUCLEOTIDE SEQUENCE [LARGE SCALE GENOMIC DNA]</scope>
    <source>
        <strain evidence="1 2">BYS96W</strain>
    </source>
</reference>
<evidence type="ECO:0000313" key="2">
    <source>
        <dbReference type="Proteomes" id="UP001606305"/>
    </source>
</evidence>
<keyword evidence="1" id="KW-0575">Peroxidase</keyword>
<protein>
    <submittedName>
        <fullName evidence="1">OsmC family protein</fullName>
        <ecNumber evidence="1">1.11.1.-</ecNumber>
    </submittedName>
</protein>
<dbReference type="Pfam" id="PF02566">
    <property type="entry name" value="OsmC"/>
    <property type="match status" value="1"/>
</dbReference>
<comment type="caution">
    <text evidence="1">The sequence shown here is derived from an EMBL/GenBank/DDBJ whole genome shotgun (WGS) entry which is preliminary data.</text>
</comment>
<accession>A0ABW7G654</accession>
<evidence type="ECO:0000313" key="1">
    <source>
        <dbReference type="EMBL" id="MFG6457432.1"/>
    </source>
</evidence>
<gene>
    <name evidence="1" type="ORF">ACG00X_11365</name>
</gene>
<dbReference type="Gene3D" id="3.30.300.20">
    <property type="match status" value="1"/>
</dbReference>
<keyword evidence="2" id="KW-1185">Reference proteome</keyword>
<keyword evidence="1" id="KW-0560">Oxidoreductase</keyword>
<dbReference type="InterPro" id="IPR015946">
    <property type="entry name" value="KH_dom-like_a/b"/>
</dbReference>
<dbReference type="EMBL" id="JBIGIA010000007">
    <property type="protein sequence ID" value="MFG6457432.1"/>
    <property type="molecule type" value="Genomic_DNA"/>
</dbReference>